<evidence type="ECO:0000256" key="3">
    <source>
        <dbReference type="ARBA" id="ARBA00009284"/>
    </source>
</evidence>
<dbReference type="GO" id="GO:0051274">
    <property type="term" value="P:beta-glucan biosynthetic process"/>
    <property type="evidence" value="ECO:0007669"/>
    <property type="project" value="TreeGrafter"/>
</dbReference>
<keyword evidence="5" id="KW-0574">Periplasm</keyword>
<dbReference type="EMBL" id="BNCJ01000008">
    <property type="protein sequence ID" value="GHF55757.1"/>
    <property type="molecule type" value="Genomic_DNA"/>
</dbReference>
<comment type="similarity">
    <text evidence="3">Belongs to the OpgD/OpgG family.</text>
</comment>
<dbReference type="InterPro" id="IPR014756">
    <property type="entry name" value="Ig_E-set"/>
</dbReference>
<reference evidence="8" key="1">
    <citation type="journal article" date="2014" name="Int. J. Syst. Evol. Microbiol.">
        <title>Complete genome sequence of Corynebacterium casei LMG S-19264T (=DSM 44701T), isolated from a smear-ripened cheese.</title>
        <authorList>
            <consortium name="US DOE Joint Genome Institute (JGI-PGF)"/>
            <person name="Walter F."/>
            <person name="Albersmeier A."/>
            <person name="Kalinowski J."/>
            <person name="Ruckert C."/>
        </authorList>
    </citation>
    <scope>NUCLEOTIDE SEQUENCE</scope>
    <source>
        <strain evidence="8">KCTC 42650</strain>
    </source>
</reference>
<dbReference type="Pfam" id="PF04349">
    <property type="entry name" value="MdoG"/>
    <property type="match status" value="1"/>
</dbReference>
<feature type="chain" id="PRO_5035156304" evidence="6">
    <location>
        <begin position="41"/>
        <end position="547"/>
    </location>
</feature>
<dbReference type="PIRSF" id="PIRSF006281">
    <property type="entry name" value="MdoG"/>
    <property type="match status" value="1"/>
</dbReference>
<proteinExistence type="inferred from homology"/>
<keyword evidence="4 6" id="KW-0732">Signal</keyword>
<dbReference type="InterPro" id="IPR013783">
    <property type="entry name" value="Ig-like_fold"/>
</dbReference>
<organism evidence="8 9">
    <name type="scientific">Seohaeicola zhoushanensis</name>
    <dbReference type="NCBI Taxonomy" id="1569283"/>
    <lineage>
        <taxon>Bacteria</taxon>
        <taxon>Pseudomonadati</taxon>
        <taxon>Pseudomonadota</taxon>
        <taxon>Alphaproteobacteria</taxon>
        <taxon>Rhodobacterales</taxon>
        <taxon>Roseobacteraceae</taxon>
        <taxon>Seohaeicola</taxon>
    </lineage>
</organism>
<dbReference type="GO" id="GO:0030288">
    <property type="term" value="C:outer membrane-bounded periplasmic space"/>
    <property type="evidence" value="ECO:0007669"/>
    <property type="project" value="TreeGrafter"/>
</dbReference>
<sequence length="547" mass="59759">MTFARIGFPEPPLSFPSVFSLLRGLTAACAFILLAAAPLAAQTAPAAEVRIEYGPAQPFSLDWLKARARDLAGQPHVAPVIADPAALDAIDYDAHWKIQFRKDHTIMAGPEAPVQFFHMNRYSRDPVRISMVSGNEAREVRYSASFFDMPEDSPAKKIEDHAAFAGFRVMRPDLKTDWISFLGASYYRTDGAEKQYGMSVRGLAINTGMAQPEEFPRFTEFYIAAGENGAAATIYALLDGPSVTGAYRFDAANGDGQVIEVSATLFFRNGVERLGIAPMTSMYWYSETNRNLAFDWRPEVHDSDGLAMLTGGGERIWRPLANPDRVVTSSFMDANPRGFGLMQRDRSFANYQDDGVFYNKRASVWIEPRGDWGPGQVQLVEIPTDDEIYDNIVAYWLPAKLPAAGEALEIGYRQVWGSGQPDVGALAHTVATRYGRGGVPGQPRPTDELKVQIDFSGAVLEGLGAADGVKPMVSAGAGVEVLRAAARPIVGTDDWRLSFDLKLKTDADTLDVRAYLDREGMPLTETWLGQVHPGLFGLSGAARAASN</sequence>
<dbReference type="InterPro" id="IPR011013">
    <property type="entry name" value="Gal_mutarotase_sf_dom"/>
</dbReference>
<evidence type="ECO:0000313" key="9">
    <source>
        <dbReference type="Proteomes" id="UP000626220"/>
    </source>
</evidence>
<evidence type="ECO:0000256" key="2">
    <source>
        <dbReference type="ARBA" id="ARBA00005001"/>
    </source>
</evidence>
<feature type="signal peptide" evidence="6">
    <location>
        <begin position="1"/>
        <end position="40"/>
    </location>
</feature>
<dbReference type="Gene3D" id="2.60.40.10">
    <property type="entry name" value="Immunoglobulins"/>
    <property type="match status" value="1"/>
</dbReference>
<protein>
    <submittedName>
        <fullName evidence="8">Glucan biosynthesis protein D</fullName>
    </submittedName>
</protein>
<dbReference type="PANTHER" id="PTHR30504">
    <property type="entry name" value="GLUCANS BIOSYNTHESIS PROTEIN"/>
    <property type="match status" value="1"/>
</dbReference>
<evidence type="ECO:0000313" key="8">
    <source>
        <dbReference type="EMBL" id="GHF55757.1"/>
    </source>
</evidence>
<dbReference type="InterPro" id="IPR007444">
    <property type="entry name" value="Glucan_biosyn_MdoG_C"/>
</dbReference>
<accession>A0A8J3GZC3</accession>
<evidence type="ECO:0000256" key="4">
    <source>
        <dbReference type="ARBA" id="ARBA00022729"/>
    </source>
</evidence>
<dbReference type="GO" id="GO:0003824">
    <property type="term" value="F:catalytic activity"/>
    <property type="evidence" value="ECO:0007669"/>
    <property type="project" value="InterPro"/>
</dbReference>
<evidence type="ECO:0000256" key="5">
    <source>
        <dbReference type="ARBA" id="ARBA00022764"/>
    </source>
</evidence>
<dbReference type="PANTHER" id="PTHR30504:SF3">
    <property type="entry name" value="GLUCANS BIOSYNTHESIS PROTEIN D"/>
    <property type="match status" value="1"/>
</dbReference>
<keyword evidence="9" id="KW-1185">Reference proteome</keyword>
<name>A0A8J3GZC3_9RHOB</name>
<dbReference type="Proteomes" id="UP000626220">
    <property type="component" value="Unassembled WGS sequence"/>
</dbReference>
<dbReference type="InterPro" id="IPR014438">
    <property type="entry name" value="Glucan_biosyn_MdoG/MdoD"/>
</dbReference>
<dbReference type="AlphaFoldDB" id="A0A8J3GZC3"/>
<comment type="caution">
    <text evidence="8">The sequence shown here is derived from an EMBL/GenBank/DDBJ whole genome shotgun (WGS) entry which is preliminary data.</text>
</comment>
<dbReference type="InterPro" id="IPR014718">
    <property type="entry name" value="GH-type_carb-bd"/>
</dbReference>
<evidence type="ECO:0000256" key="1">
    <source>
        <dbReference type="ARBA" id="ARBA00004418"/>
    </source>
</evidence>
<comment type="pathway">
    <text evidence="2">Glycan metabolism; osmoregulated periplasmic glucan (OPG) biosynthesis.</text>
</comment>
<evidence type="ECO:0000256" key="6">
    <source>
        <dbReference type="SAM" id="SignalP"/>
    </source>
</evidence>
<feature type="domain" description="Glucan biosynthesis periplasmic MdoG C-terminal" evidence="7">
    <location>
        <begin position="59"/>
        <end position="530"/>
    </location>
</feature>
<comment type="subcellular location">
    <subcellularLocation>
        <location evidence="1">Periplasm</location>
    </subcellularLocation>
</comment>
<evidence type="ECO:0000259" key="7">
    <source>
        <dbReference type="Pfam" id="PF04349"/>
    </source>
</evidence>
<reference evidence="8" key="2">
    <citation type="submission" date="2020-09" db="EMBL/GenBank/DDBJ databases">
        <authorList>
            <person name="Sun Q."/>
            <person name="Kim S."/>
        </authorList>
    </citation>
    <scope>NUCLEOTIDE SEQUENCE</scope>
    <source>
        <strain evidence="8">KCTC 42650</strain>
    </source>
</reference>
<dbReference type="Gene3D" id="2.70.98.10">
    <property type="match status" value="1"/>
</dbReference>
<dbReference type="SUPFAM" id="SSF74650">
    <property type="entry name" value="Galactose mutarotase-like"/>
    <property type="match status" value="1"/>
</dbReference>
<gene>
    <name evidence="8" type="primary">mdoG</name>
    <name evidence="8" type="ORF">GCM10017056_29090</name>
</gene>
<dbReference type="UniPathway" id="UPA00637"/>
<dbReference type="GO" id="GO:0030246">
    <property type="term" value="F:carbohydrate binding"/>
    <property type="evidence" value="ECO:0007669"/>
    <property type="project" value="InterPro"/>
</dbReference>
<dbReference type="SUPFAM" id="SSF81296">
    <property type="entry name" value="E set domains"/>
    <property type="match status" value="1"/>
</dbReference>